<accession>A0A0H3C079</accession>
<protein>
    <submittedName>
        <fullName evidence="1">Uncharacterized protein</fullName>
    </submittedName>
</protein>
<sequence length="229" mass="26570">MRFIIAFLMILNQGFSNLFSLPPEDIIFESSYEVAIKKAQKLNKNVLILVGRDIKENLIKDFLNSFTNGEIIHKVSRKSVFLVIDKDNEIFNKINLQKSPTIFFVDSKNEQIKAAYVGAVLSSVQFDKDFLSYVMGTIKSTSVLKKQKDYEINTADGRTFFYKTLKGDWRLKFNGKDRKLVLFDTDLKEFLVFKDINENKLYAIPKSRIGNIYFSLLGNEEWKLFGKIK</sequence>
<dbReference type="HOGENOM" id="CLU_104514_0_0_12"/>
<organism evidence="1 2">
    <name type="scientific">Borreliella burgdorferi (strain ZS7)</name>
    <name type="common">Borrelia burgdorferi</name>
    <dbReference type="NCBI Taxonomy" id="445985"/>
    <lineage>
        <taxon>Bacteria</taxon>
        <taxon>Pseudomonadati</taxon>
        <taxon>Spirochaetota</taxon>
        <taxon>Spirochaetia</taxon>
        <taxon>Spirochaetales</taxon>
        <taxon>Borreliaceae</taxon>
        <taxon>Borreliella</taxon>
    </lineage>
</organism>
<proteinExistence type="predicted"/>
<dbReference type="InterPro" id="IPR036249">
    <property type="entry name" value="Thioredoxin-like_sf"/>
</dbReference>
<gene>
    <name evidence="1" type="ordered locus">BbuZS7_0067</name>
</gene>
<dbReference type="AlphaFoldDB" id="A0A0H3C079"/>
<dbReference type="KEGG" id="bbz:BbuZS7_0067"/>
<evidence type="ECO:0000313" key="1">
    <source>
        <dbReference type="EMBL" id="ACK74433.1"/>
    </source>
</evidence>
<reference evidence="1 2" key="1">
    <citation type="journal article" date="2011" name="J. Bacteriol.">
        <title>Whole-genome sequences of thirteen isolates of Borrelia burgdorferi.</title>
        <authorList>
            <person name="Schutzer S.E."/>
            <person name="Fraser-Liggett C.M."/>
            <person name="Casjens S.R."/>
            <person name="Qiu W.G."/>
            <person name="Dunn J.J."/>
            <person name="Mongodin E.F."/>
            <person name="Luft B.J."/>
        </authorList>
    </citation>
    <scope>NUCLEOTIDE SEQUENCE [LARGE SCALE GENOMIC DNA]</scope>
    <source>
        <strain evidence="1 2">ZS7</strain>
    </source>
</reference>
<dbReference type="RefSeq" id="WP_002655959.1">
    <property type="nucleotide sequence ID" value="NC_011728.1"/>
</dbReference>
<dbReference type="EMBL" id="CP001205">
    <property type="protein sequence ID" value="ACK74433.1"/>
    <property type="molecule type" value="Genomic_DNA"/>
</dbReference>
<name>A0A0H3C079_BORBZ</name>
<dbReference type="Proteomes" id="UP000006901">
    <property type="component" value="Chromosome"/>
</dbReference>
<evidence type="ECO:0000313" key="2">
    <source>
        <dbReference type="Proteomes" id="UP000006901"/>
    </source>
</evidence>
<dbReference type="SUPFAM" id="SSF52833">
    <property type="entry name" value="Thioredoxin-like"/>
    <property type="match status" value="1"/>
</dbReference>
<dbReference type="GeneID" id="56568151"/>